<dbReference type="InterPro" id="IPR015946">
    <property type="entry name" value="KH_dom-like_a/b"/>
</dbReference>
<feature type="domain" description="EngA-type G" evidence="12">
    <location>
        <begin position="4"/>
        <end position="169"/>
    </location>
</feature>
<name>A0A937X2B6_9BACT</name>
<dbReference type="Pfam" id="PF14714">
    <property type="entry name" value="KH_dom-like"/>
    <property type="match status" value="1"/>
</dbReference>
<dbReference type="NCBIfam" id="TIGR00231">
    <property type="entry name" value="small_GTP"/>
    <property type="match status" value="2"/>
</dbReference>
<evidence type="ECO:0000256" key="11">
    <source>
        <dbReference type="RuleBase" id="RU004481"/>
    </source>
</evidence>
<protein>
    <recommendedName>
        <fullName evidence="2 9">GTPase Der</fullName>
    </recommendedName>
    <alternativeName>
        <fullName evidence="7 9">GTP-binding protein EngA</fullName>
    </alternativeName>
</protein>
<keyword evidence="4 11" id="KW-0677">Repeat</keyword>
<evidence type="ECO:0000259" key="12">
    <source>
        <dbReference type="PROSITE" id="PS51712"/>
    </source>
</evidence>
<dbReference type="PROSITE" id="PS51712">
    <property type="entry name" value="G_ENGA"/>
    <property type="match status" value="2"/>
</dbReference>
<dbReference type="InterPro" id="IPR005225">
    <property type="entry name" value="Small_GTP-bd"/>
</dbReference>
<dbReference type="PANTHER" id="PTHR43834:SF6">
    <property type="entry name" value="GTPASE DER"/>
    <property type="match status" value="1"/>
</dbReference>
<evidence type="ECO:0000256" key="2">
    <source>
        <dbReference type="ARBA" id="ARBA00020953"/>
    </source>
</evidence>
<gene>
    <name evidence="9 13" type="primary">der</name>
    <name evidence="13" type="ORF">FJZ00_00080</name>
</gene>
<comment type="function">
    <text evidence="8 9 11">GTPase that plays an essential role in the late steps of ribosome biogenesis.</text>
</comment>
<dbReference type="Gene3D" id="3.40.50.300">
    <property type="entry name" value="P-loop containing nucleotide triphosphate hydrolases"/>
    <property type="match status" value="2"/>
</dbReference>
<dbReference type="GO" id="GO:0005525">
    <property type="term" value="F:GTP binding"/>
    <property type="evidence" value="ECO:0007669"/>
    <property type="project" value="UniProtKB-UniRule"/>
</dbReference>
<feature type="binding site" evidence="9">
    <location>
        <begin position="121"/>
        <end position="124"/>
    </location>
    <ligand>
        <name>GTP</name>
        <dbReference type="ChEBI" id="CHEBI:37565"/>
        <label>1</label>
    </ligand>
</feature>
<feature type="binding site" evidence="9">
    <location>
        <begin position="185"/>
        <end position="192"/>
    </location>
    <ligand>
        <name>GTP</name>
        <dbReference type="ChEBI" id="CHEBI:37565"/>
        <label>2</label>
    </ligand>
</feature>
<feature type="domain" description="EngA-type G" evidence="12">
    <location>
        <begin position="179"/>
        <end position="354"/>
    </location>
</feature>
<dbReference type="EMBL" id="VGJX01000002">
    <property type="protein sequence ID" value="MBM3273517.1"/>
    <property type="molecule type" value="Genomic_DNA"/>
</dbReference>
<dbReference type="NCBIfam" id="TIGR03594">
    <property type="entry name" value="GTPase_EngA"/>
    <property type="match status" value="1"/>
</dbReference>
<evidence type="ECO:0000256" key="10">
    <source>
        <dbReference type="PROSITE-ProRule" id="PRU01049"/>
    </source>
</evidence>
<evidence type="ECO:0000313" key="14">
    <source>
        <dbReference type="Proteomes" id="UP000703893"/>
    </source>
</evidence>
<comment type="caution">
    <text evidence="13">The sequence shown here is derived from an EMBL/GenBank/DDBJ whole genome shotgun (WGS) entry which is preliminary data.</text>
</comment>
<dbReference type="Proteomes" id="UP000703893">
    <property type="component" value="Unassembled WGS sequence"/>
</dbReference>
<evidence type="ECO:0000256" key="1">
    <source>
        <dbReference type="ARBA" id="ARBA00008279"/>
    </source>
</evidence>
<dbReference type="CDD" id="cd01894">
    <property type="entry name" value="EngA1"/>
    <property type="match status" value="1"/>
</dbReference>
<reference evidence="13 14" key="1">
    <citation type="submission" date="2019-03" db="EMBL/GenBank/DDBJ databases">
        <title>Lake Tanganyika Metagenome-Assembled Genomes (MAGs).</title>
        <authorList>
            <person name="Tran P."/>
        </authorList>
    </citation>
    <scope>NUCLEOTIDE SEQUENCE [LARGE SCALE GENOMIC DNA]</scope>
    <source>
        <strain evidence="13">K_DeepCast_65m_m2_236</strain>
    </source>
</reference>
<dbReference type="HAMAP" id="MF_00195">
    <property type="entry name" value="GTPase_Der"/>
    <property type="match status" value="1"/>
</dbReference>
<feature type="binding site" evidence="9">
    <location>
        <begin position="57"/>
        <end position="61"/>
    </location>
    <ligand>
        <name>GTP</name>
        <dbReference type="ChEBI" id="CHEBI:37565"/>
        <label>1</label>
    </ligand>
</feature>
<proteinExistence type="inferred from homology"/>
<dbReference type="Pfam" id="PF01926">
    <property type="entry name" value="MMR_HSR1"/>
    <property type="match status" value="2"/>
</dbReference>
<dbReference type="InterPro" id="IPR003593">
    <property type="entry name" value="AAA+_ATPase"/>
</dbReference>
<keyword evidence="6 9" id="KW-0342">GTP-binding</keyword>
<dbReference type="InterPro" id="IPR027417">
    <property type="entry name" value="P-loop_NTPase"/>
</dbReference>
<evidence type="ECO:0000256" key="3">
    <source>
        <dbReference type="ARBA" id="ARBA00022517"/>
    </source>
</evidence>
<comment type="subunit">
    <text evidence="9">Associates with the 50S ribosomal subunit.</text>
</comment>
<keyword evidence="3 9" id="KW-0690">Ribosome biogenesis</keyword>
<dbReference type="SUPFAM" id="SSF52540">
    <property type="entry name" value="P-loop containing nucleoside triphosphate hydrolases"/>
    <property type="match status" value="2"/>
</dbReference>
<feature type="binding site" evidence="9">
    <location>
        <begin position="232"/>
        <end position="236"/>
    </location>
    <ligand>
        <name>GTP</name>
        <dbReference type="ChEBI" id="CHEBI:37565"/>
        <label>2</label>
    </ligand>
</feature>
<dbReference type="Gene3D" id="3.30.300.20">
    <property type="match status" value="1"/>
</dbReference>
<dbReference type="GO" id="GO:0043022">
    <property type="term" value="F:ribosome binding"/>
    <property type="evidence" value="ECO:0007669"/>
    <property type="project" value="TreeGrafter"/>
</dbReference>
<dbReference type="FunFam" id="3.40.50.300:FF:000057">
    <property type="entry name" value="GTPase Der"/>
    <property type="match status" value="1"/>
</dbReference>
<dbReference type="PANTHER" id="PTHR43834">
    <property type="entry name" value="GTPASE DER"/>
    <property type="match status" value="1"/>
</dbReference>
<keyword evidence="5 9" id="KW-0547">Nucleotide-binding</keyword>
<dbReference type="InterPro" id="IPR031166">
    <property type="entry name" value="G_ENGA"/>
</dbReference>
<dbReference type="AlphaFoldDB" id="A0A937X2B6"/>
<dbReference type="PIRSF" id="PIRSF006485">
    <property type="entry name" value="GTP-binding_EngA"/>
    <property type="match status" value="1"/>
</dbReference>
<feature type="binding site" evidence="9">
    <location>
        <begin position="10"/>
        <end position="17"/>
    </location>
    <ligand>
        <name>GTP</name>
        <dbReference type="ChEBI" id="CHEBI:37565"/>
        <label>1</label>
    </ligand>
</feature>
<dbReference type="FunFam" id="3.30.300.20:FF:000004">
    <property type="entry name" value="GTPase Der"/>
    <property type="match status" value="1"/>
</dbReference>
<dbReference type="InterPro" id="IPR016484">
    <property type="entry name" value="GTPase_Der"/>
</dbReference>
<dbReference type="InterPro" id="IPR006073">
    <property type="entry name" value="GTP-bd"/>
</dbReference>
<evidence type="ECO:0000256" key="5">
    <source>
        <dbReference type="ARBA" id="ARBA00022741"/>
    </source>
</evidence>
<dbReference type="CDD" id="cd01895">
    <property type="entry name" value="EngA2"/>
    <property type="match status" value="1"/>
</dbReference>
<comment type="similarity">
    <text evidence="1 9 10 11">Belongs to the TRAFAC class TrmE-Era-EngA-EngB-Septin-like GTPase superfamily. EngA (Der) GTPase family.</text>
</comment>
<evidence type="ECO:0000256" key="9">
    <source>
        <dbReference type="HAMAP-Rule" id="MF_00195"/>
    </source>
</evidence>
<evidence type="ECO:0000256" key="7">
    <source>
        <dbReference type="ARBA" id="ARBA00032345"/>
    </source>
</evidence>
<dbReference type="FunFam" id="3.40.50.300:FF:000040">
    <property type="entry name" value="GTPase Der"/>
    <property type="match status" value="1"/>
</dbReference>
<accession>A0A937X2B6</accession>
<feature type="binding site" evidence="9">
    <location>
        <begin position="297"/>
        <end position="300"/>
    </location>
    <ligand>
        <name>GTP</name>
        <dbReference type="ChEBI" id="CHEBI:37565"/>
        <label>2</label>
    </ligand>
</feature>
<organism evidence="13 14">
    <name type="scientific">Candidatus Tanganyikabacteria bacterium</name>
    <dbReference type="NCBI Taxonomy" id="2961651"/>
    <lineage>
        <taxon>Bacteria</taxon>
        <taxon>Bacillati</taxon>
        <taxon>Candidatus Sericytochromatia</taxon>
        <taxon>Candidatus Tanganyikabacteria</taxon>
    </lineage>
</organism>
<dbReference type="GO" id="GO:0042254">
    <property type="term" value="P:ribosome biogenesis"/>
    <property type="evidence" value="ECO:0007669"/>
    <property type="project" value="UniProtKB-KW"/>
</dbReference>
<dbReference type="PRINTS" id="PR00326">
    <property type="entry name" value="GTP1OBG"/>
</dbReference>
<evidence type="ECO:0000313" key="13">
    <source>
        <dbReference type="EMBL" id="MBM3273517.1"/>
    </source>
</evidence>
<dbReference type="SMART" id="SM00382">
    <property type="entry name" value="AAA"/>
    <property type="match status" value="2"/>
</dbReference>
<evidence type="ECO:0000256" key="4">
    <source>
        <dbReference type="ARBA" id="ARBA00022737"/>
    </source>
</evidence>
<evidence type="ECO:0000256" key="6">
    <source>
        <dbReference type="ARBA" id="ARBA00023134"/>
    </source>
</evidence>
<sequence>MSLPIVAIVGRPNVGKSTLINRFVGGREAIVHGEEGVTRDRLYLRADWNGRDFLVVDTGGIVPGTSDELLKSVADQAKLAIQEADVILFLVDSQDGLTSTDRDVAALLRKAARKPVLLGANKCDSIKDDPKALEFYELGLGDPLPVSGAHGTGTGDLLDAIVNALPAPEETPEEDDESLRIAIIGRPNVGKSSLVNRLLGKQRMIVSPMAGTTRDSIDSRIEHDGKPITLVDTAGLRRKSKVPYGVEQFSAVRALKAMERADVVILVVDATEGVTDQDKRLAGIAEEGGKAIVLAVNKWDLVPKDTHTMPKFKEGVLAELQHVRFAPVVFTSALTGQRVENLLATALSAAEENNRRITTGVVNEVVTEAMALNPPPARHGKRLRVYYSQQGPVKPPTFIMFCNSPELVTPSYERYLENKFREAFGFAGTPIRFWFRSRREKSS</sequence>
<dbReference type="InterPro" id="IPR032859">
    <property type="entry name" value="KH_dom-like"/>
</dbReference>
<evidence type="ECO:0000256" key="8">
    <source>
        <dbReference type="ARBA" id="ARBA00053470"/>
    </source>
</evidence>